<dbReference type="EMBL" id="JADYXP020000009">
    <property type="protein sequence ID" value="KAL0117419.1"/>
    <property type="molecule type" value="Genomic_DNA"/>
</dbReference>
<name>A0AAW2FRN9_9HYME</name>
<proteinExistence type="predicted"/>
<accession>A0AAW2FRN9</accession>
<dbReference type="AlphaFoldDB" id="A0AAW2FRN9"/>
<sequence>MKTAAETSRAIERVAAGTRERRVCANARVVRLLRGGPRNRMINARRTAVKFDTWNARRRPHFAQETSLRYNEDAACLRIGSPRPKRNMQSTRYQREDSKAGNLERTWLRSNNV</sequence>
<organism evidence="2 3">
    <name type="scientific">Cardiocondyla obscurior</name>
    <dbReference type="NCBI Taxonomy" id="286306"/>
    <lineage>
        <taxon>Eukaryota</taxon>
        <taxon>Metazoa</taxon>
        <taxon>Ecdysozoa</taxon>
        <taxon>Arthropoda</taxon>
        <taxon>Hexapoda</taxon>
        <taxon>Insecta</taxon>
        <taxon>Pterygota</taxon>
        <taxon>Neoptera</taxon>
        <taxon>Endopterygota</taxon>
        <taxon>Hymenoptera</taxon>
        <taxon>Apocrita</taxon>
        <taxon>Aculeata</taxon>
        <taxon>Formicoidea</taxon>
        <taxon>Formicidae</taxon>
        <taxon>Myrmicinae</taxon>
        <taxon>Cardiocondyla</taxon>
    </lineage>
</organism>
<protein>
    <submittedName>
        <fullName evidence="2">Uncharacterized protein</fullName>
    </submittedName>
</protein>
<evidence type="ECO:0000256" key="1">
    <source>
        <dbReference type="SAM" id="MobiDB-lite"/>
    </source>
</evidence>
<dbReference type="Proteomes" id="UP001430953">
    <property type="component" value="Unassembled WGS sequence"/>
</dbReference>
<comment type="caution">
    <text evidence="2">The sequence shown here is derived from an EMBL/GenBank/DDBJ whole genome shotgun (WGS) entry which is preliminary data.</text>
</comment>
<keyword evidence="3" id="KW-1185">Reference proteome</keyword>
<evidence type="ECO:0000313" key="2">
    <source>
        <dbReference type="EMBL" id="KAL0117419.1"/>
    </source>
</evidence>
<evidence type="ECO:0000313" key="3">
    <source>
        <dbReference type="Proteomes" id="UP001430953"/>
    </source>
</evidence>
<feature type="region of interest" description="Disordered" evidence="1">
    <location>
        <begin position="80"/>
        <end position="113"/>
    </location>
</feature>
<gene>
    <name evidence="2" type="ORF">PUN28_010329</name>
</gene>
<reference evidence="2 3" key="1">
    <citation type="submission" date="2023-03" db="EMBL/GenBank/DDBJ databases">
        <title>High recombination rates correlate with genetic variation in Cardiocondyla obscurior ants.</title>
        <authorList>
            <person name="Errbii M."/>
        </authorList>
    </citation>
    <scope>NUCLEOTIDE SEQUENCE [LARGE SCALE GENOMIC DNA]</scope>
    <source>
        <strain evidence="2">Alpha-2009</strain>
        <tissue evidence="2">Whole body</tissue>
    </source>
</reference>